<proteinExistence type="predicted"/>
<sequence>MRGAHRAALLHRDFEDTGYASSDVPQPIRLPFPPFQCRPHIRHGRRDTPPPVRIAKNALVPHPAELDIDFNWPEGLDHEPGALFRRKTIRDILPRMLCPNVSTIQLSTPNAHVTDEDEYLPPDSPLRDNDVQAVQRLILASGAQSTVRSIFFKDLEDGNIAEHLVTLLTKLPCLQSPRVEVSEDRHINYNSHYSSNPKFSNPSRTTIARLKLSMSKPCPTSGTRTPTNAGRTSLFGKSPATPSARSSAFTLS</sequence>
<feature type="compositionally biased region" description="Polar residues" evidence="1">
    <location>
        <begin position="218"/>
        <end position="231"/>
    </location>
</feature>
<evidence type="ECO:0000313" key="2">
    <source>
        <dbReference type="EMBL" id="TFL06251.1"/>
    </source>
</evidence>
<feature type="compositionally biased region" description="Polar residues" evidence="1">
    <location>
        <begin position="240"/>
        <end position="252"/>
    </location>
</feature>
<protein>
    <submittedName>
        <fullName evidence="2">Uncharacterized protein</fullName>
    </submittedName>
</protein>
<organism evidence="2 3">
    <name type="scientific">Pterulicium gracile</name>
    <dbReference type="NCBI Taxonomy" id="1884261"/>
    <lineage>
        <taxon>Eukaryota</taxon>
        <taxon>Fungi</taxon>
        <taxon>Dikarya</taxon>
        <taxon>Basidiomycota</taxon>
        <taxon>Agaricomycotina</taxon>
        <taxon>Agaricomycetes</taxon>
        <taxon>Agaricomycetidae</taxon>
        <taxon>Agaricales</taxon>
        <taxon>Pleurotineae</taxon>
        <taxon>Pterulaceae</taxon>
        <taxon>Pterulicium</taxon>
    </lineage>
</organism>
<gene>
    <name evidence="2" type="ORF">BDV98DRAFT_624220</name>
</gene>
<dbReference type="AlphaFoldDB" id="A0A5C3R0F2"/>
<dbReference type="Proteomes" id="UP000305067">
    <property type="component" value="Unassembled WGS sequence"/>
</dbReference>
<keyword evidence="3" id="KW-1185">Reference proteome</keyword>
<accession>A0A5C3R0F2</accession>
<feature type="region of interest" description="Disordered" evidence="1">
    <location>
        <begin position="214"/>
        <end position="252"/>
    </location>
</feature>
<evidence type="ECO:0000313" key="3">
    <source>
        <dbReference type="Proteomes" id="UP000305067"/>
    </source>
</evidence>
<dbReference type="EMBL" id="ML178815">
    <property type="protein sequence ID" value="TFL06251.1"/>
    <property type="molecule type" value="Genomic_DNA"/>
</dbReference>
<reference evidence="2 3" key="1">
    <citation type="journal article" date="2019" name="Nat. Ecol. Evol.">
        <title>Megaphylogeny resolves global patterns of mushroom evolution.</title>
        <authorList>
            <person name="Varga T."/>
            <person name="Krizsan K."/>
            <person name="Foldi C."/>
            <person name="Dima B."/>
            <person name="Sanchez-Garcia M."/>
            <person name="Sanchez-Ramirez S."/>
            <person name="Szollosi G.J."/>
            <person name="Szarkandi J.G."/>
            <person name="Papp V."/>
            <person name="Albert L."/>
            <person name="Andreopoulos W."/>
            <person name="Angelini C."/>
            <person name="Antonin V."/>
            <person name="Barry K.W."/>
            <person name="Bougher N.L."/>
            <person name="Buchanan P."/>
            <person name="Buyck B."/>
            <person name="Bense V."/>
            <person name="Catcheside P."/>
            <person name="Chovatia M."/>
            <person name="Cooper J."/>
            <person name="Damon W."/>
            <person name="Desjardin D."/>
            <person name="Finy P."/>
            <person name="Geml J."/>
            <person name="Haridas S."/>
            <person name="Hughes K."/>
            <person name="Justo A."/>
            <person name="Karasinski D."/>
            <person name="Kautmanova I."/>
            <person name="Kiss B."/>
            <person name="Kocsube S."/>
            <person name="Kotiranta H."/>
            <person name="LaButti K.M."/>
            <person name="Lechner B.E."/>
            <person name="Liimatainen K."/>
            <person name="Lipzen A."/>
            <person name="Lukacs Z."/>
            <person name="Mihaltcheva S."/>
            <person name="Morgado L.N."/>
            <person name="Niskanen T."/>
            <person name="Noordeloos M.E."/>
            <person name="Ohm R.A."/>
            <person name="Ortiz-Santana B."/>
            <person name="Ovrebo C."/>
            <person name="Racz N."/>
            <person name="Riley R."/>
            <person name="Savchenko A."/>
            <person name="Shiryaev A."/>
            <person name="Soop K."/>
            <person name="Spirin V."/>
            <person name="Szebenyi C."/>
            <person name="Tomsovsky M."/>
            <person name="Tulloss R.E."/>
            <person name="Uehling J."/>
            <person name="Grigoriev I.V."/>
            <person name="Vagvolgyi C."/>
            <person name="Papp T."/>
            <person name="Martin F.M."/>
            <person name="Miettinen O."/>
            <person name="Hibbett D.S."/>
            <person name="Nagy L.G."/>
        </authorList>
    </citation>
    <scope>NUCLEOTIDE SEQUENCE [LARGE SCALE GENOMIC DNA]</scope>
    <source>
        <strain evidence="2 3">CBS 309.79</strain>
    </source>
</reference>
<evidence type="ECO:0000256" key="1">
    <source>
        <dbReference type="SAM" id="MobiDB-lite"/>
    </source>
</evidence>
<name>A0A5C3R0F2_9AGAR</name>